<feature type="compositionally biased region" description="Low complexity" evidence="1">
    <location>
        <begin position="12"/>
        <end position="34"/>
    </location>
</feature>
<feature type="domain" description="Endonuclease/exonuclease/phosphatase" evidence="3">
    <location>
        <begin position="268"/>
        <end position="477"/>
    </location>
</feature>
<dbReference type="InterPro" id="IPR005135">
    <property type="entry name" value="Endo/exonuclease/phosphatase"/>
</dbReference>
<dbReference type="OrthoDB" id="2340043at2"/>
<feature type="compositionally biased region" description="Polar residues" evidence="1">
    <location>
        <begin position="35"/>
        <end position="50"/>
    </location>
</feature>
<dbReference type="GO" id="GO:0004519">
    <property type="term" value="F:endonuclease activity"/>
    <property type="evidence" value="ECO:0007669"/>
    <property type="project" value="UniProtKB-KW"/>
</dbReference>
<organism evidence="4 5">
    <name type="scientific">Bifidobacterium eulemuris</name>
    <dbReference type="NCBI Taxonomy" id="1765219"/>
    <lineage>
        <taxon>Bacteria</taxon>
        <taxon>Bacillati</taxon>
        <taxon>Actinomycetota</taxon>
        <taxon>Actinomycetes</taxon>
        <taxon>Bifidobacteriales</taxon>
        <taxon>Bifidobacteriaceae</taxon>
        <taxon>Bifidobacterium</taxon>
    </lineage>
</organism>
<keyword evidence="2" id="KW-1133">Transmembrane helix</keyword>
<evidence type="ECO:0000313" key="5">
    <source>
        <dbReference type="Proteomes" id="UP000593943"/>
    </source>
</evidence>
<dbReference type="Proteomes" id="UP000593943">
    <property type="component" value="Chromosome"/>
</dbReference>
<evidence type="ECO:0000313" key="4">
    <source>
        <dbReference type="EMBL" id="QOL32420.1"/>
    </source>
</evidence>
<accession>A0A7L9SQC7</accession>
<keyword evidence="4" id="KW-0378">Hydrolase</keyword>
<feature type="compositionally biased region" description="Low complexity" evidence="1">
    <location>
        <begin position="125"/>
        <end position="141"/>
    </location>
</feature>
<keyword evidence="4" id="KW-0255">Endonuclease</keyword>
<keyword evidence="5" id="KW-1185">Reference proteome</keyword>
<evidence type="ECO:0000256" key="2">
    <source>
        <dbReference type="SAM" id="Phobius"/>
    </source>
</evidence>
<keyword evidence="2" id="KW-0472">Membrane</keyword>
<gene>
    <name evidence="4" type="ORF">BE0216_08125</name>
</gene>
<keyword evidence="4" id="KW-0269">Exonuclease</keyword>
<proteinExistence type="predicted"/>
<feature type="region of interest" description="Disordered" evidence="1">
    <location>
        <begin position="1"/>
        <end position="94"/>
    </location>
</feature>
<dbReference type="Gene3D" id="3.60.10.10">
    <property type="entry name" value="Endonuclease/exonuclease/phosphatase"/>
    <property type="match status" value="1"/>
</dbReference>
<protein>
    <submittedName>
        <fullName evidence="4">Endonuclease/exonuclease/phosphatase family protein</fullName>
    </submittedName>
</protein>
<dbReference type="KEGG" id="beu:BE0216_08125"/>
<feature type="compositionally biased region" description="Basic and acidic residues" evidence="1">
    <location>
        <begin position="1"/>
        <end position="11"/>
    </location>
</feature>
<feature type="region of interest" description="Disordered" evidence="1">
    <location>
        <begin position="125"/>
        <end position="150"/>
    </location>
</feature>
<dbReference type="AlphaFoldDB" id="A0A7L9SQC7"/>
<name>A0A7L9SQC7_9BIFI</name>
<dbReference type="GO" id="GO:0004527">
    <property type="term" value="F:exonuclease activity"/>
    <property type="evidence" value="ECO:0007669"/>
    <property type="project" value="UniProtKB-KW"/>
</dbReference>
<sequence>MPEFDFQRKQAEAQASAQARDAQAGGAQDGSQAGMQSDVQSATQVFQQTPMRDVTSHAPIPDEYVTATMPMNPASSPASSPASPPSFSPATGVHAASQPYAHAGQNGSALQWNEVIGETRTMPAAQSFQQPQQPGGSPSAPRSKKGNPVTRWITGPSKHGFLSFWLWVLTLPCVGIMALRMLPESDQDGRALPEIIAFVPIFGILSAAILVLAVLWRRWLLAAVSLVCVVIQISWHIGFFVPSASISDSARQAVQTAASVDDNVARIMTLNTKEGQANAASIVATVREQHVEVLALQEVHQSLLEELQTAGIYDVLPYMVTSVSTDSDNGGMNVLFTMAPMSNISQSLLPIETSQMPACTITIGSTQVRFVSAHPNSPTRGLQGLWSEGLSTIGSLKDYDWTYVIMGDFNSTWDHPRFRSLLGDRFVDAGEQSGEGFHFTYPSNSKIPSVIEIDHIIHDKGVTVADLDTVEIAGTDHKALLGTLETDS</sequence>
<dbReference type="InterPro" id="IPR036691">
    <property type="entry name" value="Endo/exonu/phosph_ase_sf"/>
</dbReference>
<dbReference type="EMBL" id="CP062938">
    <property type="protein sequence ID" value="QOL32420.1"/>
    <property type="molecule type" value="Genomic_DNA"/>
</dbReference>
<dbReference type="Pfam" id="PF03372">
    <property type="entry name" value="Exo_endo_phos"/>
    <property type="match status" value="1"/>
</dbReference>
<feature type="transmembrane region" description="Helical" evidence="2">
    <location>
        <begin position="195"/>
        <end position="215"/>
    </location>
</feature>
<dbReference type="RefSeq" id="WP_094637467.1">
    <property type="nucleotide sequence ID" value="NZ_CP062938.1"/>
</dbReference>
<evidence type="ECO:0000259" key="3">
    <source>
        <dbReference type="Pfam" id="PF03372"/>
    </source>
</evidence>
<evidence type="ECO:0000256" key="1">
    <source>
        <dbReference type="SAM" id="MobiDB-lite"/>
    </source>
</evidence>
<dbReference type="SUPFAM" id="SSF56219">
    <property type="entry name" value="DNase I-like"/>
    <property type="match status" value="1"/>
</dbReference>
<feature type="transmembrane region" description="Helical" evidence="2">
    <location>
        <begin position="220"/>
        <end position="241"/>
    </location>
</feature>
<reference evidence="4 5" key="1">
    <citation type="submission" date="2020-10" db="EMBL/GenBank/DDBJ databases">
        <title>Genome sequencing of Bifidobacterium eulemuris_DSMZ_100216.</title>
        <authorList>
            <person name="Kim J."/>
        </authorList>
    </citation>
    <scope>NUCLEOTIDE SEQUENCE [LARGE SCALE GENOMIC DNA]</scope>
    <source>
        <strain evidence="4 5">DSM 100216</strain>
    </source>
</reference>
<feature type="transmembrane region" description="Helical" evidence="2">
    <location>
        <begin position="161"/>
        <end position="183"/>
    </location>
</feature>
<keyword evidence="4" id="KW-0540">Nuclease</keyword>
<keyword evidence="2" id="KW-0812">Transmembrane</keyword>